<evidence type="ECO:0000256" key="1">
    <source>
        <dbReference type="ARBA" id="ARBA00004123"/>
    </source>
</evidence>
<comment type="subcellular location">
    <subcellularLocation>
        <location evidence="1">Nucleus</location>
    </subcellularLocation>
</comment>
<evidence type="ECO:0000256" key="3">
    <source>
        <dbReference type="ARBA" id="ARBA00022679"/>
    </source>
</evidence>
<dbReference type="Gene3D" id="3.40.630.30">
    <property type="match status" value="1"/>
</dbReference>
<dbReference type="Pfam" id="PF13878">
    <property type="entry name" value="zf-C2H2_3"/>
    <property type="match status" value="1"/>
</dbReference>
<evidence type="ECO:0000259" key="12">
    <source>
        <dbReference type="Pfam" id="PF13880"/>
    </source>
</evidence>
<evidence type="ECO:0000256" key="4">
    <source>
        <dbReference type="ARBA" id="ARBA00022723"/>
    </source>
</evidence>
<keyword evidence="6" id="KW-0862">Zinc</keyword>
<name>A0A8H3BPU3_9AGAM</name>
<protein>
    <recommendedName>
        <fullName evidence="15">N-acetyltransferase ECO1</fullName>
    </recommendedName>
</protein>
<comment type="caution">
    <text evidence="13">The sequence shown here is derived from an EMBL/GenBank/DDBJ whole genome shotgun (WGS) entry which is preliminary data.</text>
</comment>
<dbReference type="InterPro" id="IPR016181">
    <property type="entry name" value="Acyl_CoA_acyltransferase"/>
</dbReference>
<dbReference type="Proteomes" id="UP000663888">
    <property type="component" value="Unassembled WGS sequence"/>
</dbReference>
<accession>A0A8H3BPU3</accession>
<evidence type="ECO:0000256" key="6">
    <source>
        <dbReference type="ARBA" id="ARBA00022833"/>
    </source>
</evidence>
<dbReference type="GO" id="GO:0000785">
    <property type="term" value="C:chromatin"/>
    <property type="evidence" value="ECO:0007669"/>
    <property type="project" value="TreeGrafter"/>
</dbReference>
<evidence type="ECO:0000313" key="13">
    <source>
        <dbReference type="EMBL" id="CAE6461159.1"/>
    </source>
</evidence>
<feature type="compositionally biased region" description="Polar residues" evidence="10">
    <location>
        <begin position="1"/>
        <end position="11"/>
    </location>
</feature>
<keyword evidence="5" id="KW-0863">Zinc-finger</keyword>
<dbReference type="Pfam" id="PF13880">
    <property type="entry name" value="Acetyltransf_13"/>
    <property type="match status" value="1"/>
</dbReference>
<dbReference type="GO" id="GO:0061733">
    <property type="term" value="F:protein-lysine-acetyltransferase activity"/>
    <property type="evidence" value="ECO:0007669"/>
    <property type="project" value="TreeGrafter"/>
</dbReference>
<dbReference type="GO" id="GO:0007064">
    <property type="term" value="P:mitotic sister chromatid cohesion"/>
    <property type="evidence" value="ECO:0007669"/>
    <property type="project" value="TreeGrafter"/>
</dbReference>
<organism evidence="13 14">
    <name type="scientific">Rhizoctonia solani</name>
    <dbReference type="NCBI Taxonomy" id="456999"/>
    <lineage>
        <taxon>Eukaryota</taxon>
        <taxon>Fungi</taxon>
        <taxon>Dikarya</taxon>
        <taxon>Basidiomycota</taxon>
        <taxon>Agaricomycotina</taxon>
        <taxon>Agaricomycetes</taxon>
        <taxon>Cantharellales</taxon>
        <taxon>Ceratobasidiaceae</taxon>
        <taxon>Rhizoctonia</taxon>
    </lineage>
</organism>
<evidence type="ECO:0000256" key="10">
    <source>
        <dbReference type="SAM" id="MobiDB-lite"/>
    </source>
</evidence>
<evidence type="ECO:0000313" key="14">
    <source>
        <dbReference type="Proteomes" id="UP000663888"/>
    </source>
</evidence>
<reference evidence="13" key="1">
    <citation type="submission" date="2021-01" db="EMBL/GenBank/DDBJ databases">
        <authorList>
            <person name="Kaushik A."/>
        </authorList>
    </citation>
    <scope>NUCLEOTIDE SEQUENCE</scope>
    <source>
        <strain evidence="13">AG4-R118</strain>
    </source>
</reference>
<evidence type="ECO:0000256" key="5">
    <source>
        <dbReference type="ARBA" id="ARBA00022771"/>
    </source>
</evidence>
<dbReference type="PANTHER" id="PTHR45884:SF2">
    <property type="entry name" value="N-ACETYLTRANSFERASE ECO"/>
    <property type="match status" value="1"/>
</dbReference>
<dbReference type="EMBL" id="CAJMWX010001052">
    <property type="protein sequence ID" value="CAE6461159.1"/>
    <property type="molecule type" value="Genomic_DNA"/>
</dbReference>
<dbReference type="SUPFAM" id="SSF55729">
    <property type="entry name" value="Acyl-CoA N-acyltransferases (Nat)"/>
    <property type="match status" value="1"/>
</dbReference>
<dbReference type="InterPro" id="IPR028009">
    <property type="entry name" value="ESCO_Acetyltransf_dom"/>
</dbReference>
<evidence type="ECO:0000256" key="7">
    <source>
        <dbReference type="ARBA" id="ARBA00023242"/>
    </source>
</evidence>
<gene>
    <name evidence="13" type="ORF">RDB_LOCUS89480</name>
</gene>
<comment type="similarity">
    <text evidence="2">Belongs to the acetyltransferase family. ECO subfamily.</text>
</comment>
<feature type="domain" description="N-acetyltransferase ESCO zinc-finger" evidence="11">
    <location>
        <begin position="101"/>
        <end position="136"/>
    </location>
</feature>
<dbReference type="CDD" id="cd04301">
    <property type="entry name" value="NAT_SF"/>
    <property type="match status" value="1"/>
</dbReference>
<feature type="region of interest" description="Disordered" evidence="10">
    <location>
        <begin position="1"/>
        <end position="53"/>
    </location>
</feature>
<keyword evidence="4" id="KW-0479">Metal-binding</keyword>
<proteinExistence type="inferred from homology"/>
<sequence length="372" mass="39995">MSSKRTTTLKTYGSRGAGGRAKSFSGDIITGEVASDSRPPDGSRTSLSSLKRKHSNTNNLHSFFSVGQASKKAKLVEHTKKATSKIHTGPENVADTPVLTQLHFLSSKPTLVTCKSCDLSYTQGAPEDESFHRAHCLRIVRGLEWSREERTLEKPLGSGTSDVEIVEERCLLPNGDVGRVVRIRCDVTKGKLGQKVTILLSTINKALSAPSLPESSLSLSKAYVMIVPGSSSKLGTKNKPLAKRSNVERIVGCVITTHITSAMRVIDSSELEASDVSESDLVCVDIDDSRGNVYCDPSPIPATLGIPRLFVVPSHRRQGIAQALLNAAARTAIWGCPLDPTGGQIAFSQPTASGRAVMKAWGGYNIHIYDEQ</sequence>
<evidence type="ECO:0000256" key="2">
    <source>
        <dbReference type="ARBA" id="ARBA00005816"/>
    </source>
</evidence>
<evidence type="ECO:0000259" key="11">
    <source>
        <dbReference type="Pfam" id="PF13878"/>
    </source>
</evidence>
<feature type="domain" description="N-acetyltransferase ESCO acetyl-transferase" evidence="12">
    <location>
        <begin position="301"/>
        <end position="363"/>
    </location>
</feature>
<evidence type="ECO:0008006" key="15">
    <source>
        <dbReference type="Google" id="ProtNLM"/>
    </source>
</evidence>
<dbReference type="AlphaFoldDB" id="A0A8H3BPU3"/>
<keyword evidence="3" id="KW-0808">Transferase</keyword>
<dbReference type="GO" id="GO:0005634">
    <property type="term" value="C:nucleus"/>
    <property type="evidence" value="ECO:0007669"/>
    <property type="project" value="UniProtKB-SubCell"/>
</dbReference>
<evidence type="ECO:0000256" key="9">
    <source>
        <dbReference type="ARBA" id="ARBA00023315"/>
    </source>
</evidence>
<keyword evidence="7" id="KW-0539">Nucleus</keyword>
<keyword evidence="8" id="KW-0131">Cell cycle</keyword>
<dbReference type="InterPro" id="IPR028005">
    <property type="entry name" value="AcTrfase_ESCO_Znf_dom"/>
</dbReference>
<dbReference type="GO" id="GO:0008270">
    <property type="term" value="F:zinc ion binding"/>
    <property type="evidence" value="ECO:0007669"/>
    <property type="project" value="UniProtKB-KW"/>
</dbReference>
<keyword evidence="9" id="KW-0012">Acyltransferase</keyword>
<dbReference type="PANTHER" id="PTHR45884">
    <property type="entry name" value="N-ACETYLTRANSFERASE ECO"/>
    <property type="match status" value="1"/>
</dbReference>
<evidence type="ECO:0000256" key="8">
    <source>
        <dbReference type="ARBA" id="ARBA00023306"/>
    </source>
</evidence>